<dbReference type="PRINTS" id="PR00725">
    <property type="entry name" value="DADACBPTASE1"/>
</dbReference>
<evidence type="ECO:0000256" key="14">
    <source>
        <dbReference type="PIRSR" id="PIRSR618044-2"/>
    </source>
</evidence>
<protein>
    <recommendedName>
        <fullName evidence="4">serine-type D-Ala-D-Ala carboxypeptidase</fullName>
        <ecNumber evidence="4">3.4.16.4</ecNumber>
    </recommendedName>
</protein>
<dbReference type="Pfam" id="PF00768">
    <property type="entry name" value="Peptidase_S11"/>
    <property type="match status" value="1"/>
</dbReference>
<feature type="active site" description="Proton acceptor" evidence="13">
    <location>
        <position position="63"/>
    </location>
</feature>
<comment type="function">
    <text evidence="1">Removes C-terminal D-alanyl residues from sugar-peptide cell wall precursors.</text>
</comment>
<dbReference type="GO" id="GO:0008360">
    <property type="term" value="P:regulation of cell shape"/>
    <property type="evidence" value="ECO:0007669"/>
    <property type="project" value="UniProtKB-KW"/>
</dbReference>
<dbReference type="InterPro" id="IPR012907">
    <property type="entry name" value="Peptidase_S11_C"/>
</dbReference>
<feature type="active site" description="Acyl-ester intermediate" evidence="13">
    <location>
        <position position="60"/>
    </location>
</feature>
<dbReference type="RefSeq" id="WP_091533077.1">
    <property type="nucleotide sequence ID" value="NZ_FOOC01000005.1"/>
</dbReference>
<reference evidence="18 19" key="1">
    <citation type="submission" date="2016-10" db="EMBL/GenBank/DDBJ databases">
        <authorList>
            <person name="de Groot N.N."/>
        </authorList>
    </citation>
    <scope>NUCLEOTIDE SEQUENCE [LARGE SCALE GENOMIC DNA]</scope>
    <source>
        <strain evidence="18 19">DSM 23609</strain>
    </source>
</reference>
<dbReference type="Pfam" id="PF07943">
    <property type="entry name" value="PBP5_C"/>
    <property type="match status" value="1"/>
</dbReference>
<evidence type="ECO:0000256" key="6">
    <source>
        <dbReference type="ARBA" id="ARBA00022670"/>
    </source>
</evidence>
<dbReference type="InterPro" id="IPR012338">
    <property type="entry name" value="Beta-lactam/transpept-like"/>
</dbReference>
<keyword evidence="19" id="KW-1185">Reference proteome</keyword>
<evidence type="ECO:0000313" key="18">
    <source>
        <dbReference type="EMBL" id="SFF47238.1"/>
    </source>
</evidence>
<evidence type="ECO:0000259" key="17">
    <source>
        <dbReference type="SMART" id="SM00936"/>
    </source>
</evidence>
<evidence type="ECO:0000256" key="10">
    <source>
        <dbReference type="ARBA" id="ARBA00022984"/>
    </source>
</evidence>
<dbReference type="GO" id="GO:0009252">
    <property type="term" value="P:peptidoglycan biosynthetic process"/>
    <property type="evidence" value="ECO:0007669"/>
    <property type="project" value="UniProtKB-UniPathway"/>
</dbReference>
<dbReference type="SUPFAM" id="SSF56601">
    <property type="entry name" value="beta-lactamase/transpeptidase-like"/>
    <property type="match status" value="1"/>
</dbReference>
<keyword evidence="6" id="KW-0645">Protease</keyword>
<dbReference type="GO" id="GO:0009002">
    <property type="term" value="F:serine-type D-Ala-D-Ala carboxypeptidase activity"/>
    <property type="evidence" value="ECO:0007669"/>
    <property type="project" value="UniProtKB-EC"/>
</dbReference>
<keyword evidence="10" id="KW-0573">Peptidoglycan synthesis</keyword>
<keyword evidence="8" id="KW-0378">Hydrolase</keyword>
<evidence type="ECO:0000256" key="4">
    <source>
        <dbReference type="ARBA" id="ARBA00012448"/>
    </source>
</evidence>
<dbReference type="STRING" id="1076937.SAMN04488120_10536"/>
<dbReference type="InterPro" id="IPR015956">
    <property type="entry name" value="Peniciliin-bd_prot_C_sf"/>
</dbReference>
<proteinExistence type="inferred from homology"/>
<comment type="catalytic activity">
    <reaction evidence="12">
        <text>Preferential cleavage: (Ac)2-L-Lys-D-Ala-|-D-Ala. Also transpeptidation of peptidyl-alanyl moieties that are N-acyl substituents of D-alanine.</text>
        <dbReference type="EC" id="3.4.16.4"/>
    </reaction>
</comment>
<dbReference type="InterPro" id="IPR037167">
    <property type="entry name" value="Peptidase_S11_C_sf"/>
</dbReference>
<dbReference type="PANTHER" id="PTHR21581:SF6">
    <property type="entry name" value="TRAFFICKING PROTEIN PARTICLE COMPLEX SUBUNIT 12"/>
    <property type="match status" value="1"/>
</dbReference>
<evidence type="ECO:0000256" key="15">
    <source>
        <dbReference type="RuleBase" id="RU004016"/>
    </source>
</evidence>
<dbReference type="InterPro" id="IPR018044">
    <property type="entry name" value="Peptidase_S11"/>
</dbReference>
<feature type="active site" evidence="13">
    <location>
        <position position="124"/>
    </location>
</feature>
<keyword evidence="7 16" id="KW-0732">Signal</keyword>
<evidence type="ECO:0000256" key="3">
    <source>
        <dbReference type="ARBA" id="ARBA00007164"/>
    </source>
</evidence>
<comment type="similarity">
    <text evidence="3 15">Belongs to the peptidase S11 family.</text>
</comment>
<keyword evidence="5" id="KW-0121">Carboxypeptidase</keyword>
<evidence type="ECO:0000256" key="8">
    <source>
        <dbReference type="ARBA" id="ARBA00022801"/>
    </source>
</evidence>
<gene>
    <name evidence="18" type="ORF">SAMN04488120_10536</name>
</gene>
<evidence type="ECO:0000256" key="16">
    <source>
        <dbReference type="SAM" id="SignalP"/>
    </source>
</evidence>
<dbReference type="Proteomes" id="UP000199771">
    <property type="component" value="Unassembled WGS sequence"/>
</dbReference>
<keyword evidence="11" id="KW-0961">Cell wall biogenesis/degradation</keyword>
<evidence type="ECO:0000256" key="11">
    <source>
        <dbReference type="ARBA" id="ARBA00023316"/>
    </source>
</evidence>
<dbReference type="PANTHER" id="PTHR21581">
    <property type="entry name" value="D-ALANYL-D-ALANINE CARBOXYPEPTIDASE"/>
    <property type="match status" value="1"/>
</dbReference>
<keyword evidence="9" id="KW-0133">Cell shape</keyword>
<evidence type="ECO:0000256" key="5">
    <source>
        <dbReference type="ARBA" id="ARBA00022645"/>
    </source>
</evidence>
<evidence type="ECO:0000256" key="1">
    <source>
        <dbReference type="ARBA" id="ARBA00003217"/>
    </source>
</evidence>
<evidence type="ECO:0000256" key="2">
    <source>
        <dbReference type="ARBA" id="ARBA00004752"/>
    </source>
</evidence>
<dbReference type="AlphaFoldDB" id="A0A1I2IZT4"/>
<dbReference type="UniPathway" id="UPA00219"/>
<name>A0A1I2IZT4_9GAMM</name>
<dbReference type="SUPFAM" id="SSF69189">
    <property type="entry name" value="Penicillin-binding protein associated domain"/>
    <property type="match status" value="1"/>
</dbReference>
<dbReference type="Gene3D" id="3.40.710.10">
    <property type="entry name" value="DD-peptidase/beta-lactamase superfamily"/>
    <property type="match status" value="1"/>
</dbReference>
<dbReference type="EMBL" id="FOOC01000005">
    <property type="protein sequence ID" value="SFF47238.1"/>
    <property type="molecule type" value="Genomic_DNA"/>
</dbReference>
<dbReference type="EC" id="3.4.16.4" evidence="4"/>
<feature type="chain" id="PRO_5011481364" description="serine-type D-Ala-D-Ala carboxypeptidase" evidence="16">
    <location>
        <begin position="24"/>
        <end position="383"/>
    </location>
</feature>
<evidence type="ECO:0000256" key="12">
    <source>
        <dbReference type="ARBA" id="ARBA00034000"/>
    </source>
</evidence>
<organism evidence="18 19">
    <name type="scientific">Fontimonas thermophila</name>
    <dbReference type="NCBI Taxonomy" id="1076937"/>
    <lineage>
        <taxon>Bacteria</taxon>
        <taxon>Pseudomonadati</taxon>
        <taxon>Pseudomonadota</taxon>
        <taxon>Gammaproteobacteria</taxon>
        <taxon>Nevskiales</taxon>
        <taxon>Nevskiaceae</taxon>
        <taxon>Fontimonas</taxon>
    </lineage>
</organism>
<comment type="pathway">
    <text evidence="2">Cell wall biogenesis; peptidoglycan biosynthesis.</text>
</comment>
<dbReference type="Gene3D" id="2.60.410.10">
    <property type="entry name" value="D-Ala-D-Ala carboxypeptidase, C-terminal domain"/>
    <property type="match status" value="1"/>
</dbReference>
<accession>A0A1I2IZT4</accession>
<evidence type="ECO:0000256" key="7">
    <source>
        <dbReference type="ARBA" id="ARBA00022729"/>
    </source>
</evidence>
<feature type="binding site" evidence="14">
    <location>
        <position position="226"/>
    </location>
    <ligand>
        <name>substrate</name>
    </ligand>
</feature>
<dbReference type="InterPro" id="IPR001967">
    <property type="entry name" value="Peptidase_S11_N"/>
</dbReference>
<evidence type="ECO:0000313" key="19">
    <source>
        <dbReference type="Proteomes" id="UP000199771"/>
    </source>
</evidence>
<sequence>MKHPIRLLLCLFSLYWLGQPATAQVPSPPEINARSYILYDYASEQVLAEKNADERVAPASITKVLTSYIVFDEIRQKRLSPDDKVLISERAWRQGIDSSESRMFLEVGSQVRLEDLLRGIIVQSGNDASIAIAEHIAGSESAFAGLMNDYAKRLGMHNSHFTDASGLPHPEHYTTARDLAILARALIHDFPEWYPLFAEREFTWNKIRQINRNLLLNRDPSIDGIKTGHTSEAGYCLLSSAQRDGRRLIAAVMGAPSWAYREQATLELLNYGFRVFETASLLGPDKPAQTVEVYKGAARSVAVGTLKPVSISLVRGSSERVQINTQVNQPLIAPITQGQVVGSATFTLDGKTLKTVPVVALTDVPKGGFLRWLIDTIRLWFGW</sequence>
<feature type="signal peptide" evidence="16">
    <location>
        <begin position="1"/>
        <end position="23"/>
    </location>
</feature>
<dbReference type="SMART" id="SM00936">
    <property type="entry name" value="PBP5_C"/>
    <property type="match status" value="1"/>
</dbReference>
<dbReference type="GO" id="GO:0006508">
    <property type="term" value="P:proteolysis"/>
    <property type="evidence" value="ECO:0007669"/>
    <property type="project" value="UniProtKB-KW"/>
</dbReference>
<dbReference type="GO" id="GO:0071555">
    <property type="term" value="P:cell wall organization"/>
    <property type="evidence" value="ECO:0007669"/>
    <property type="project" value="UniProtKB-KW"/>
</dbReference>
<evidence type="ECO:0000256" key="9">
    <source>
        <dbReference type="ARBA" id="ARBA00022960"/>
    </source>
</evidence>
<evidence type="ECO:0000256" key="13">
    <source>
        <dbReference type="PIRSR" id="PIRSR618044-1"/>
    </source>
</evidence>
<dbReference type="OrthoDB" id="9795979at2"/>
<feature type="domain" description="Peptidase S11 D-Ala-D-Ala carboxypeptidase A C-terminal" evidence="17">
    <location>
        <begin position="276"/>
        <end position="366"/>
    </location>
</feature>